<keyword evidence="5" id="KW-1185">Reference proteome</keyword>
<gene>
    <name evidence="4" type="ORF">GsuE55_18100</name>
</gene>
<feature type="region of interest" description="Disordered" evidence="3">
    <location>
        <begin position="39"/>
        <end position="71"/>
    </location>
</feature>
<dbReference type="InterPro" id="IPR016064">
    <property type="entry name" value="NAD/diacylglycerol_kinase_sf"/>
</dbReference>
<evidence type="ECO:0008006" key="6">
    <source>
        <dbReference type="Google" id="ProtNLM"/>
    </source>
</evidence>
<evidence type="ECO:0000256" key="2">
    <source>
        <dbReference type="ARBA" id="ARBA00022840"/>
    </source>
</evidence>
<feature type="compositionally biased region" description="Basic and acidic residues" evidence="3">
    <location>
        <begin position="41"/>
        <end position="61"/>
    </location>
</feature>
<dbReference type="Proteomes" id="UP000501421">
    <property type="component" value="Chromosome"/>
</dbReference>
<accession>A0A679FRU5</accession>
<keyword evidence="2" id="KW-0067">ATP-binding</keyword>
<name>A0A679FRU5_9BACL</name>
<evidence type="ECO:0000313" key="4">
    <source>
        <dbReference type="EMBL" id="BBW96977.1"/>
    </source>
</evidence>
<proteinExistence type="predicted"/>
<keyword evidence="1" id="KW-0547">Nucleotide-binding</keyword>
<dbReference type="AlphaFoldDB" id="A0A679FRU5"/>
<organism evidence="4 5">
    <name type="scientific">Geobacillus subterraneus</name>
    <dbReference type="NCBI Taxonomy" id="129338"/>
    <lineage>
        <taxon>Bacteria</taxon>
        <taxon>Bacillati</taxon>
        <taxon>Bacillota</taxon>
        <taxon>Bacilli</taxon>
        <taxon>Bacillales</taxon>
        <taxon>Anoxybacillaceae</taxon>
        <taxon>Geobacillus</taxon>
    </lineage>
</organism>
<evidence type="ECO:0000256" key="1">
    <source>
        <dbReference type="ARBA" id="ARBA00022741"/>
    </source>
</evidence>
<dbReference type="GO" id="GO:0005524">
    <property type="term" value="F:ATP binding"/>
    <property type="evidence" value="ECO:0007669"/>
    <property type="project" value="UniProtKB-KW"/>
</dbReference>
<dbReference type="EMBL" id="AP022557">
    <property type="protein sequence ID" value="BBW96977.1"/>
    <property type="molecule type" value="Genomic_DNA"/>
</dbReference>
<dbReference type="SUPFAM" id="SSF111331">
    <property type="entry name" value="NAD kinase/diacylglycerol kinase-like"/>
    <property type="match status" value="1"/>
</dbReference>
<dbReference type="InterPro" id="IPR017438">
    <property type="entry name" value="ATP-NAD_kinase_N"/>
</dbReference>
<dbReference type="RefSeq" id="WP_033019850.1">
    <property type="nucleotide sequence ID" value="NZ_AP022557.1"/>
</dbReference>
<evidence type="ECO:0000256" key="3">
    <source>
        <dbReference type="SAM" id="MobiDB-lite"/>
    </source>
</evidence>
<evidence type="ECO:0000313" key="5">
    <source>
        <dbReference type="Proteomes" id="UP000501421"/>
    </source>
</evidence>
<sequence length="71" mass="8202">MKLRFIINPAAQNGRSVSIWKQLQPQLNREGIAYQAYWTSRKGEEREKGPKGQKTSKERKTVRPRSLFGNG</sequence>
<protein>
    <recommendedName>
        <fullName evidence="6">DAGKc domain-containing protein</fullName>
    </recommendedName>
</protein>
<dbReference type="Gene3D" id="3.40.50.10330">
    <property type="entry name" value="Probable inorganic polyphosphate/atp-NAD kinase, domain 1"/>
    <property type="match status" value="1"/>
</dbReference>
<reference evidence="5" key="1">
    <citation type="journal article" date="2020" name="Microbiol. Resour. Announc.">
        <title>Complete Genome Sequence of Geobacillus sp. Strain E55-1, Isolated from Mine Geyser in Japan.</title>
        <authorList>
            <person name="Miyazaki K."/>
            <person name="Hase E."/>
            <person name="Tokito N."/>
        </authorList>
    </citation>
    <scope>NUCLEOTIDE SEQUENCE [LARGE SCALE GENOMIC DNA]</scope>
    <source>
        <strain evidence="5">E55-1</strain>
    </source>
</reference>